<name>A0A6H1ZSE9_9ZZZZ</name>
<dbReference type="Pfam" id="PF04466">
    <property type="entry name" value="Terminase_3"/>
    <property type="match status" value="1"/>
</dbReference>
<proteinExistence type="predicted"/>
<evidence type="ECO:0000313" key="2">
    <source>
        <dbReference type="EMBL" id="QJA50237.1"/>
    </source>
</evidence>
<reference evidence="2" key="1">
    <citation type="submission" date="2020-03" db="EMBL/GenBank/DDBJ databases">
        <title>The deep terrestrial virosphere.</title>
        <authorList>
            <person name="Holmfeldt K."/>
            <person name="Nilsson E."/>
            <person name="Simone D."/>
            <person name="Lopez-Fernandez M."/>
            <person name="Wu X."/>
            <person name="de Brujin I."/>
            <person name="Lundin D."/>
            <person name="Andersson A."/>
            <person name="Bertilsson S."/>
            <person name="Dopson M."/>
        </authorList>
    </citation>
    <scope>NUCLEOTIDE SEQUENCE</scope>
    <source>
        <strain evidence="2">TM448A01647</strain>
    </source>
</reference>
<dbReference type="AlphaFoldDB" id="A0A6H1ZSE9"/>
<organism evidence="2">
    <name type="scientific">viral metagenome</name>
    <dbReference type="NCBI Taxonomy" id="1070528"/>
    <lineage>
        <taxon>unclassified sequences</taxon>
        <taxon>metagenomes</taxon>
        <taxon>organismal metagenomes</taxon>
    </lineage>
</organism>
<gene>
    <name evidence="2" type="ORF">TM448A01647_0008</name>
</gene>
<accession>A0A6H1ZSE9</accession>
<dbReference type="Gene3D" id="3.30.420.240">
    <property type="match status" value="1"/>
</dbReference>
<evidence type="ECO:0000259" key="1">
    <source>
        <dbReference type="Pfam" id="PF04466"/>
    </source>
</evidence>
<protein>
    <submittedName>
        <fullName evidence="2">Putative terminase</fullName>
    </submittedName>
</protein>
<dbReference type="EMBL" id="MT144182">
    <property type="protein sequence ID" value="QJA50237.1"/>
    <property type="molecule type" value="Genomic_DNA"/>
</dbReference>
<dbReference type="InterPro" id="IPR035412">
    <property type="entry name" value="Terminase_L_N"/>
</dbReference>
<sequence>MFGIMRGLICSQEIKENLGLIVRREFTDLRDSTVKDFERYTGRKLDTNKEVHLPNGSVIMFRHGEELDTLKNINLGWFMIEQAEEFLTDEQFQFLRGRLRRGDVPFHTGFVIGNTAGHNWIWKLWKQGLGLQSEYELIEATTFDNTSNLPKDFIEDLKRLEIESPHHYARYVMNSWEDFEEFDTLIPYQFVAQCINQLFTPDGGYVISCDPAHFGDDETVITALQLCPDNRYKQIYLESYQGKDLMETAGKLVDLRKQLGAERVSHILIDDIGLGVGLSDRLIEQGVDVVRFKSSEKAIMDGFFNKRSECYWKLRGMLENKLIDLMPSEKQLQQLTTLKFKFKSNGKKYIESKDDAKKRGIKSPDYADCLMMACSIAHFIPEEEKPLTRAELFWQTVKRDVELEGIRRKAGEDENVFRSI</sequence>
<dbReference type="Gene3D" id="3.40.50.300">
    <property type="entry name" value="P-loop containing nucleotide triphosphate hydrolases"/>
    <property type="match status" value="1"/>
</dbReference>
<feature type="domain" description="Phage terminase large subunit N-terminal" evidence="1">
    <location>
        <begin position="44"/>
        <end position="168"/>
    </location>
</feature>
<dbReference type="InterPro" id="IPR027417">
    <property type="entry name" value="P-loop_NTPase"/>
</dbReference>